<gene>
    <name evidence="1" type="ORF">DLJ46_15410</name>
</gene>
<dbReference type="Proteomes" id="UP000245683">
    <property type="component" value="Unassembled WGS sequence"/>
</dbReference>
<sequence>MTVLLVVAKAPVPGAVKTRLCPPATPLQAARIAA</sequence>
<dbReference type="InterPro" id="IPR029044">
    <property type="entry name" value="Nucleotide-diphossugar_trans"/>
</dbReference>
<dbReference type="Gene3D" id="3.90.550.10">
    <property type="entry name" value="Spore Coat Polysaccharide Biosynthesis Protein SpsA, Chain A"/>
    <property type="match status" value="1"/>
</dbReference>
<dbReference type="GO" id="GO:0016740">
    <property type="term" value="F:transferase activity"/>
    <property type="evidence" value="ECO:0007669"/>
    <property type="project" value="UniProtKB-KW"/>
</dbReference>
<feature type="non-terminal residue" evidence="1">
    <location>
        <position position="34"/>
    </location>
</feature>
<protein>
    <submittedName>
        <fullName evidence="1">Glycosyltransferase</fullName>
    </submittedName>
</protein>
<evidence type="ECO:0000313" key="1">
    <source>
        <dbReference type="EMBL" id="PWU47234.1"/>
    </source>
</evidence>
<name>A0A317K4J2_9ACTN</name>
<accession>A0A317K4J2</accession>
<organism evidence="1 2">
    <name type="scientific">Micromonospora globispora</name>
    <dbReference type="NCBI Taxonomy" id="1450148"/>
    <lineage>
        <taxon>Bacteria</taxon>
        <taxon>Bacillati</taxon>
        <taxon>Actinomycetota</taxon>
        <taxon>Actinomycetes</taxon>
        <taxon>Micromonosporales</taxon>
        <taxon>Micromonosporaceae</taxon>
        <taxon>Micromonospora</taxon>
    </lineage>
</organism>
<keyword evidence="2" id="KW-1185">Reference proteome</keyword>
<comment type="caution">
    <text evidence="1">The sequence shown here is derived from an EMBL/GenBank/DDBJ whole genome shotgun (WGS) entry which is preliminary data.</text>
</comment>
<dbReference type="AlphaFoldDB" id="A0A317K4J2"/>
<proteinExistence type="predicted"/>
<keyword evidence="1" id="KW-0808">Transferase</keyword>
<evidence type="ECO:0000313" key="2">
    <source>
        <dbReference type="Proteomes" id="UP000245683"/>
    </source>
</evidence>
<dbReference type="EMBL" id="QGSV01000198">
    <property type="protein sequence ID" value="PWU47234.1"/>
    <property type="molecule type" value="Genomic_DNA"/>
</dbReference>
<reference evidence="2" key="1">
    <citation type="submission" date="2018-05" db="EMBL/GenBank/DDBJ databases">
        <title>Micromonospora globispora sp. nov. and Micromonospora rugosa sp. nov., isolated from marine sediment.</title>
        <authorList>
            <person name="Carro L."/>
            <person name="Aysel V."/>
            <person name="Cetin D."/>
            <person name="Igual J.M."/>
            <person name="Klenk H.-P."/>
            <person name="Trujillo M.E."/>
            <person name="Sahin N."/>
        </authorList>
    </citation>
    <scope>NUCLEOTIDE SEQUENCE [LARGE SCALE GENOMIC DNA]</scope>
    <source>
        <strain evidence="2">S2904</strain>
    </source>
</reference>